<keyword evidence="2" id="KW-1185">Reference proteome</keyword>
<name>A0ABS1LA05_9ACTN</name>
<dbReference type="Proteomes" id="UP000636918">
    <property type="component" value="Unassembled WGS sequence"/>
</dbReference>
<dbReference type="EMBL" id="JAERSG010000003">
    <property type="protein sequence ID" value="MBL0748515.1"/>
    <property type="molecule type" value="Genomic_DNA"/>
</dbReference>
<dbReference type="RefSeq" id="WP_201936880.1">
    <property type="nucleotide sequence ID" value="NZ_JAERSG010000003.1"/>
</dbReference>
<protein>
    <submittedName>
        <fullName evidence="1">Uncharacterized protein</fullName>
    </submittedName>
</protein>
<sequence length="309" mass="34980">MSTMAVLTPSFRDDVDLYRELHASVLRCTPDDVVHHVVVPHRDADLFAAPDDPRLRVVTTRTLLPRRFVSTYAGVRAVRRLPGLGRALPGVQAVNLRHPWPPVRGWVMQQVLKLELVSRLDVDVVLVVDSDVRLIRPTRADDFVRDGSVRFYCGAEAITTDMARHLAWQRVSRRLLGLPPGPPDHRDYIAPFIAWDPAVVRGLQRRIEAATGLPWIDAVARELHVSEFMLYGCFVENLGPETDRAFTSSDSRCRSWWETWPLDEERARDFVDSIGPSDLAVHVQSASHTSDEVRAWVMESADRRARADA</sequence>
<gene>
    <name evidence="1" type="ORF">JI751_12915</name>
</gene>
<dbReference type="Pfam" id="PF20102">
    <property type="entry name" value="DUF6492"/>
    <property type="match status" value="1"/>
</dbReference>
<comment type="caution">
    <text evidence="1">The sequence shown here is derived from an EMBL/GenBank/DDBJ whole genome shotgun (WGS) entry which is preliminary data.</text>
</comment>
<proteinExistence type="predicted"/>
<evidence type="ECO:0000313" key="1">
    <source>
        <dbReference type="EMBL" id="MBL0748515.1"/>
    </source>
</evidence>
<dbReference type="InterPro" id="IPR045499">
    <property type="entry name" value="DUF6492"/>
</dbReference>
<accession>A0ABS1LA05</accession>
<evidence type="ECO:0000313" key="2">
    <source>
        <dbReference type="Proteomes" id="UP000636918"/>
    </source>
</evidence>
<organism evidence="1 2">
    <name type="scientific">Nocardioides baculatus</name>
    <dbReference type="NCBI Taxonomy" id="2801337"/>
    <lineage>
        <taxon>Bacteria</taxon>
        <taxon>Bacillati</taxon>
        <taxon>Actinomycetota</taxon>
        <taxon>Actinomycetes</taxon>
        <taxon>Propionibacteriales</taxon>
        <taxon>Nocardioidaceae</taxon>
        <taxon>Nocardioides</taxon>
    </lineage>
</organism>
<reference evidence="1 2" key="1">
    <citation type="submission" date="2021-01" db="EMBL/GenBank/DDBJ databases">
        <title>Genome seq and assembly of Nocardiodes sp. G10.</title>
        <authorList>
            <person name="Chhetri G."/>
        </authorList>
    </citation>
    <scope>NUCLEOTIDE SEQUENCE [LARGE SCALE GENOMIC DNA]</scope>
    <source>
        <strain evidence="1 2">G10</strain>
    </source>
</reference>